<dbReference type="EMBL" id="CAXHTA020000018">
    <property type="protein sequence ID" value="CAL5228583.1"/>
    <property type="molecule type" value="Genomic_DNA"/>
</dbReference>
<reference evidence="1 2" key="1">
    <citation type="submission" date="2024-06" db="EMBL/GenBank/DDBJ databases">
        <authorList>
            <person name="Kraege A."/>
            <person name="Thomma B."/>
        </authorList>
    </citation>
    <scope>NUCLEOTIDE SEQUENCE [LARGE SCALE GENOMIC DNA]</scope>
</reference>
<gene>
    <name evidence="1" type="primary">g11743</name>
    <name evidence="1" type="ORF">VP750_LOCUS10489</name>
</gene>
<name>A0ABP1GFP2_9CHLO</name>
<dbReference type="SUPFAM" id="SSF53098">
    <property type="entry name" value="Ribonuclease H-like"/>
    <property type="match status" value="1"/>
</dbReference>
<comment type="caution">
    <text evidence="1">The sequence shown here is derived from an EMBL/GenBank/DDBJ whole genome shotgun (WGS) entry which is preliminary data.</text>
</comment>
<organism evidence="1 2">
    <name type="scientific">Coccomyxa viridis</name>
    <dbReference type="NCBI Taxonomy" id="1274662"/>
    <lineage>
        <taxon>Eukaryota</taxon>
        <taxon>Viridiplantae</taxon>
        <taxon>Chlorophyta</taxon>
        <taxon>core chlorophytes</taxon>
        <taxon>Trebouxiophyceae</taxon>
        <taxon>Trebouxiophyceae incertae sedis</taxon>
        <taxon>Coccomyxaceae</taxon>
        <taxon>Coccomyxa</taxon>
    </lineage>
</organism>
<accession>A0ABP1GFP2</accession>
<evidence type="ECO:0000313" key="1">
    <source>
        <dbReference type="EMBL" id="CAL5228583.1"/>
    </source>
</evidence>
<evidence type="ECO:0000313" key="2">
    <source>
        <dbReference type="Proteomes" id="UP001497392"/>
    </source>
</evidence>
<dbReference type="Gene3D" id="3.30.420.10">
    <property type="entry name" value="Ribonuclease H-like superfamily/Ribonuclease H"/>
    <property type="match status" value="1"/>
</dbReference>
<dbReference type="InterPro" id="IPR036397">
    <property type="entry name" value="RNaseH_sf"/>
</dbReference>
<proteinExistence type="predicted"/>
<dbReference type="InterPro" id="IPR012337">
    <property type="entry name" value="RNaseH-like_sf"/>
</dbReference>
<keyword evidence="2" id="KW-1185">Reference proteome</keyword>
<protein>
    <submittedName>
        <fullName evidence="1">G11743 protein</fullName>
    </submittedName>
</protein>
<sequence>MAHFVPTNDTVSAQEFAAVFRDQVWKHHGLCKDMVSDRDPRFTSKFWTEVVEDGKVPSAKHFTTTFSTSI</sequence>
<feature type="non-terminal residue" evidence="1">
    <location>
        <position position="70"/>
    </location>
</feature>
<feature type="non-terminal residue" evidence="1">
    <location>
        <position position="1"/>
    </location>
</feature>
<dbReference type="Proteomes" id="UP001497392">
    <property type="component" value="Unassembled WGS sequence"/>
</dbReference>